<dbReference type="SMART" id="SM00863">
    <property type="entry name" value="tRNA_SAD"/>
    <property type="match status" value="1"/>
</dbReference>
<feature type="domain" description="Alanyl-transfer RNA synthetases family profile" evidence="13">
    <location>
        <begin position="3"/>
        <end position="715"/>
    </location>
</feature>
<dbReference type="FunFam" id="3.30.54.20:FF:000001">
    <property type="entry name" value="Alanine--tRNA ligase"/>
    <property type="match status" value="1"/>
</dbReference>
<organism evidence="14 15">
    <name type="scientific">Desulfarculus baarsii (strain ATCC 33931 / DSM 2075 / LMG 7858 / VKM B-1802 / 2st14)</name>
    <dbReference type="NCBI Taxonomy" id="644282"/>
    <lineage>
        <taxon>Bacteria</taxon>
        <taxon>Pseudomonadati</taxon>
        <taxon>Thermodesulfobacteriota</taxon>
        <taxon>Desulfarculia</taxon>
        <taxon>Desulfarculales</taxon>
        <taxon>Desulfarculaceae</taxon>
        <taxon>Desulfarculus</taxon>
    </lineage>
</organism>
<dbReference type="Gene3D" id="6.10.250.550">
    <property type="match status" value="1"/>
</dbReference>
<evidence type="ECO:0000256" key="12">
    <source>
        <dbReference type="SAM" id="MobiDB-lite"/>
    </source>
</evidence>
<dbReference type="SUPFAM" id="SSF50447">
    <property type="entry name" value="Translation proteins"/>
    <property type="match status" value="1"/>
</dbReference>
<evidence type="ECO:0000256" key="3">
    <source>
        <dbReference type="ARBA" id="ARBA00022598"/>
    </source>
</evidence>
<dbReference type="eggNOG" id="COG0013">
    <property type="taxonomic scope" value="Bacteria"/>
</dbReference>
<comment type="subcellular location">
    <subcellularLocation>
        <location evidence="11">Cytoplasm</location>
    </subcellularLocation>
</comment>
<dbReference type="KEGG" id="dbr:Deba_1140"/>
<dbReference type="STRING" id="644282.Deba_1140"/>
<keyword evidence="4 11" id="KW-0479">Metal-binding</keyword>
<dbReference type="InterPro" id="IPR012947">
    <property type="entry name" value="tRNA_SAD"/>
</dbReference>
<sequence>MALSGNELRGKFLAYFASKGHQVVASSPLAPKDDPSLLFTNAGMVQFKQVFLGQEQRPYTRAATSQKCFRASGKHNDLENVGRTPRHHTFFEMLGNFSFGDYFKQDAVTFAWELLTVGFGLDPEKLWVSVHHSDDEAAELWQSEVGVRPERIVRLGDKDNFWSMGDTGPCGPCSEIHIDMGPEMGCGRPDCAVGCDCNRYLELWNLVFMQYNRDASGQTTPLPKPSIDTGMGLERIAGVVQGVRSNYDSDLFTPIIERACQITQTAYGQSDQADISLRVIADHARACAFLVADGILPSNEGRGYVLRRILRRAARHGRKLGAQKPFLHQVAMKVIDEMMGAYPALGDARAFVDKVVTSEEERFNETLDTGLKLLAEAIEEAKAKGQTALPGEVAFKLYDTYGFPVDLTRTICEEEALGVDEPGFEAAMGQQKTRSRASWKGSGEEGLSGPLAELRAKGFKTAFTGYDGLEGQGQVVALIVDGQMVERVGAGQKALLVCDQTPFYGESGGQAGDSGRAEGPAGKAVVSTASKPGGDMVAHEITVSEGYLAVGERLNLTVDHGPRGETASNHTATHLLHAALRQVLGDHVKQAGSMVSPQRLRFDFSHFEAMTPQQMGQVEAMVNEGVLANIAVTVTEMPAEEALGSGAMALFGEKYGDTVRVVEIPGLSKELCGGTHVKRTGDIGLFKLVAESSVAAGVRRVEALTGRAALAAVRAMEDELHKAAGLLKARPTELAERVAKLMATLKEREREVEQLKAKLAGGGGGRDLLAGVVNHGDARVLVQKVEVDSAKALRALSDEIIERLGSGVLVLGAAAEGKAFLLARVSKDLQGRFHAGNIVKELAPLVGGGGGGRPDMAQAGGQNPDALDQAMERASAMLAEQAKA</sequence>
<dbReference type="InterPro" id="IPR050058">
    <property type="entry name" value="Ala-tRNA_ligase"/>
</dbReference>
<evidence type="ECO:0000256" key="11">
    <source>
        <dbReference type="HAMAP-Rule" id="MF_00036"/>
    </source>
</evidence>
<evidence type="ECO:0000256" key="4">
    <source>
        <dbReference type="ARBA" id="ARBA00022723"/>
    </source>
</evidence>
<dbReference type="GO" id="GO:0006419">
    <property type="term" value="P:alanyl-tRNA aminoacylation"/>
    <property type="evidence" value="ECO:0007669"/>
    <property type="project" value="UniProtKB-UniRule"/>
</dbReference>
<protein>
    <recommendedName>
        <fullName evidence="11">Alanine--tRNA ligase</fullName>
        <ecNumber evidence="11">6.1.1.7</ecNumber>
    </recommendedName>
    <alternativeName>
        <fullName evidence="11">Alanyl-tRNA synthetase</fullName>
        <shortName evidence="11">AlaRS</shortName>
    </alternativeName>
</protein>
<dbReference type="HOGENOM" id="CLU_004485_1_1_7"/>
<keyword evidence="7 11" id="KW-0067">ATP-binding</keyword>
<evidence type="ECO:0000313" key="15">
    <source>
        <dbReference type="Proteomes" id="UP000009047"/>
    </source>
</evidence>
<dbReference type="GO" id="GO:0005829">
    <property type="term" value="C:cytosol"/>
    <property type="evidence" value="ECO:0007669"/>
    <property type="project" value="TreeGrafter"/>
</dbReference>
<dbReference type="FunFam" id="3.10.310.40:FF:000001">
    <property type="entry name" value="Alanine--tRNA ligase"/>
    <property type="match status" value="1"/>
</dbReference>
<accession>E1QIT5</accession>
<dbReference type="Gene3D" id="2.40.30.130">
    <property type="match status" value="1"/>
</dbReference>
<keyword evidence="2 11" id="KW-0820">tRNA-binding</keyword>
<keyword evidence="15" id="KW-1185">Reference proteome</keyword>
<dbReference type="Gene3D" id="3.30.54.20">
    <property type="match status" value="1"/>
</dbReference>
<proteinExistence type="inferred from homology"/>
<dbReference type="PROSITE" id="PS50860">
    <property type="entry name" value="AA_TRNA_LIGASE_II_ALA"/>
    <property type="match status" value="1"/>
</dbReference>
<dbReference type="GO" id="GO:0005524">
    <property type="term" value="F:ATP binding"/>
    <property type="evidence" value="ECO:0007669"/>
    <property type="project" value="UniProtKB-UniRule"/>
</dbReference>
<evidence type="ECO:0000256" key="6">
    <source>
        <dbReference type="ARBA" id="ARBA00022833"/>
    </source>
</evidence>
<feature type="binding site" evidence="11">
    <location>
        <position position="574"/>
    </location>
    <ligand>
        <name>Zn(2+)</name>
        <dbReference type="ChEBI" id="CHEBI:29105"/>
    </ligand>
</feature>
<name>E1QIT5_DESB2</name>
<dbReference type="InterPro" id="IPR009000">
    <property type="entry name" value="Transl_B-barrel_sf"/>
</dbReference>
<dbReference type="CDD" id="cd00673">
    <property type="entry name" value="AlaRS_core"/>
    <property type="match status" value="1"/>
</dbReference>
<dbReference type="InterPro" id="IPR003156">
    <property type="entry name" value="DHHA1_dom"/>
</dbReference>
<evidence type="ECO:0000256" key="9">
    <source>
        <dbReference type="ARBA" id="ARBA00022917"/>
    </source>
</evidence>
<dbReference type="NCBIfam" id="TIGR00344">
    <property type="entry name" value="alaS"/>
    <property type="match status" value="1"/>
</dbReference>
<dbReference type="Pfam" id="PF07973">
    <property type="entry name" value="tRNA_SAD"/>
    <property type="match status" value="1"/>
</dbReference>
<dbReference type="OrthoDB" id="9803884at2"/>
<dbReference type="InterPro" id="IPR018163">
    <property type="entry name" value="Thr/Ala-tRNA-synth_IIc_edit"/>
</dbReference>
<dbReference type="InterPro" id="IPR018165">
    <property type="entry name" value="Ala-tRNA-synth_IIc_core"/>
</dbReference>
<evidence type="ECO:0000256" key="10">
    <source>
        <dbReference type="ARBA" id="ARBA00023146"/>
    </source>
</evidence>
<feature type="binding site" evidence="11">
    <location>
        <position position="570"/>
    </location>
    <ligand>
        <name>Zn(2+)</name>
        <dbReference type="ChEBI" id="CHEBI:29105"/>
    </ligand>
</feature>
<keyword evidence="8 11" id="KW-0694">RNA-binding</keyword>
<dbReference type="InterPro" id="IPR018164">
    <property type="entry name" value="Ala-tRNA-synth_IIc_N"/>
</dbReference>
<dbReference type="PANTHER" id="PTHR11777:SF9">
    <property type="entry name" value="ALANINE--TRNA LIGASE, CYTOPLASMIC"/>
    <property type="match status" value="1"/>
</dbReference>
<comment type="domain">
    <text evidence="11">Consists of three domains; the N-terminal catalytic domain, the editing domain and the C-terminal C-Ala domain. The editing domain removes incorrectly charged amino acids, while the C-Ala domain, along with tRNA(Ala), serves as a bridge to cooperatively bring together the editing and aminoacylation centers thus stimulating deacylation of misacylated tRNAs.</text>
</comment>
<dbReference type="Gene3D" id="3.10.310.40">
    <property type="match status" value="1"/>
</dbReference>
<dbReference type="Pfam" id="PF02272">
    <property type="entry name" value="DHHA1"/>
    <property type="match status" value="1"/>
</dbReference>
<dbReference type="PRINTS" id="PR00980">
    <property type="entry name" value="TRNASYNTHALA"/>
</dbReference>
<dbReference type="HAMAP" id="MF_00036_B">
    <property type="entry name" value="Ala_tRNA_synth_B"/>
    <property type="match status" value="1"/>
</dbReference>
<dbReference type="FunFam" id="3.30.980.10:FF:000004">
    <property type="entry name" value="Alanine--tRNA ligase, cytoplasmic"/>
    <property type="match status" value="1"/>
</dbReference>
<evidence type="ECO:0000259" key="13">
    <source>
        <dbReference type="PROSITE" id="PS50860"/>
    </source>
</evidence>
<dbReference type="InterPro" id="IPR018162">
    <property type="entry name" value="Ala-tRNA-ligase_IIc_anticod-bd"/>
</dbReference>
<dbReference type="Proteomes" id="UP000009047">
    <property type="component" value="Chromosome"/>
</dbReference>
<keyword evidence="10 11" id="KW-0030">Aminoacyl-tRNA synthetase</keyword>
<dbReference type="RefSeq" id="WP_013257962.1">
    <property type="nucleotide sequence ID" value="NC_014365.1"/>
</dbReference>
<feature type="binding site" evidence="11">
    <location>
        <position position="676"/>
    </location>
    <ligand>
        <name>Zn(2+)</name>
        <dbReference type="ChEBI" id="CHEBI:29105"/>
    </ligand>
</feature>
<keyword evidence="5 11" id="KW-0547">Nucleotide-binding</keyword>
<dbReference type="Gene3D" id="3.30.930.10">
    <property type="entry name" value="Bira Bifunctional Protein, Domain 2"/>
    <property type="match status" value="1"/>
</dbReference>
<feature type="binding site" evidence="11">
    <location>
        <position position="672"/>
    </location>
    <ligand>
        <name>Zn(2+)</name>
        <dbReference type="ChEBI" id="CHEBI:29105"/>
    </ligand>
</feature>
<comment type="catalytic activity">
    <reaction evidence="11">
        <text>tRNA(Ala) + L-alanine + ATP = L-alanyl-tRNA(Ala) + AMP + diphosphate</text>
        <dbReference type="Rhea" id="RHEA:12540"/>
        <dbReference type="Rhea" id="RHEA-COMP:9657"/>
        <dbReference type="Rhea" id="RHEA-COMP:9923"/>
        <dbReference type="ChEBI" id="CHEBI:30616"/>
        <dbReference type="ChEBI" id="CHEBI:33019"/>
        <dbReference type="ChEBI" id="CHEBI:57972"/>
        <dbReference type="ChEBI" id="CHEBI:78442"/>
        <dbReference type="ChEBI" id="CHEBI:78497"/>
        <dbReference type="ChEBI" id="CHEBI:456215"/>
        <dbReference type="EC" id="6.1.1.7"/>
    </reaction>
</comment>
<keyword evidence="3 11" id="KW-0436">Ligase</keyword>
<keyword evidence="11" id="KW-0963">Cytoplasm</keyword>
<dbReference type="PANTHER" id="PTHR11777">
    <property type="entry name" value="ALANYL-TRNA SYNTHETASE"/>
    <property type="match status" value="1"/>
</dbReference>
<dbReference type="SUPFAM" id="SSF101353">
    <property type="entry name" value="Putative anticodon-binding domain of alanyl-tRNA synthetase (AlaRS)"/>
    <property type="match status" value="1"/>
</dbReference>
<keyword evidence="6 11" id="KW-0862">Zinc</keyword>
<evidence type="ECO:0000313" key="14">
    <source>
        <dbReference type="EMBL" id="ADK84508.1"/>
    </source>
</evidence>
<keyword evidence="9 11" id="KW-0648">Protein biosynthesis</keyword>
<dbReference type="InterPro" id="IPR002318">
    <property type="entry name" value="Ala-tRNA-lgiase_IIc"/>
</dbReference>
<dbReference type="EC" id="6.1.1.7" evidence="11"/>
<dbReference type="GO" id="GO:0008270">
    <property type="term" value="F:zinc ion binding"/>
    <property type="evidence" value="ECO:0007669"/>
    <property type="project" value="UniProtKB-UniRule"/>
</dbReference>
<dbReference type="SUPFAM" id="SSF55186">
    <property type="entry name" value="ThrRS/AlaRS common domain"/>
    <property type="match status" value="1"/>
</dbReference>
<gene>
    <name evidence="11" type="primary">alaS</name>
    <name evidence="14" type="ordered locus">Deba_1140</name>
</gene>
<feature type="region of interest" description="Disordered" evidence="12">
    <location>
        <begin position="426"/>
        <end position="445"/>
    </location>
</feature>
<evidence type="ECO:0000256" key="1">
    <source>
        <dbReference type="ARBA" id="ARBA00008226"/>
    </source>
</evidence>
<comment type="function">
    <text evidence="11">Catalyzes the attachment of alanine to tRNA(Ala) in a two-step reaction: alanine is first activated by ATP to form Ala-AMP and then transferred to the acceptor end of tRNA(Ala). Also edits incorrectly charged Ser-tRNA(Ala) and Gly-tRNA(Ala) via its editing domain.</text>
</comment>
<comment type="similarity">
    <text evidence="1 11">Belongs to the class-II aminoacyl-tRNA synthetase family.</text>
</comment>
<dbReference type="GO" id="GO:0004813">
    <property type="term" value="F:alanine-tRNA ligase activity"/>
    <property type="evidence" value="ECO:0007669"/>
    <property type="project" value="UniProtKB-UniRule"/>
</dbReference>
<comment type="cofactor">
    <cofactor evidence="11">
        <name>Zn(2+)</name>
        <dbReference type="ChEBI" id="CHEBI:29105"/>
    </cofactor>
    <text evidence="11">Binds 1 zinc ion per subunit.</text>
</comment>
<evidence type="ECO:0000256" key="5">
    <source>
        <dbReference type="ARBA" id="ARBA00022741"/>
    </source>
</evidence>
<dbReference type="SUPFAM" id="SSF55681">
    <property type="entry name" value="Class II aaRS and biotin synthetases"/>
    <property type="match status" value="1"/>
</dbReference>
<dbReference type="GO" id="GO:0045892">
    <property type="term" value="P:negative regulation of DNA-templated transcription"/>
    <property type="evidence" value="ECO:0007669"/>
    <property type="project" value="TreeGrafter"/>
</dbReference>
<dbReference type="EMBL" id="CP002085">
    <property type="protein sequence ID" value="ADK84508.1"/>
    <property type="molecule type" value="Genomic_DNA"/>
</dbReference>
<evidence type="ECO:0000256" key="2">
    <source>
        <dbReference type="ARBA" id="ARBA00022555"/>
    </source>
</evidence>
<dbReference type="GO" id="GO:0002161">
    <property type="term" value="F:aminoacyl-tRNA deacylase activity"/>
    <property type="evidence" value="ECO:0007669"/>
    <property type="project" value="TreeGrafter"/>
</dbReference>
<evidence type="ECO:0000256" key="8">
    <source>
        <dbReference type="ARBA" id="ARBA00022884"/>
    </source>
</evidence>
<dbReference type="InterPro" id="IPR045864">
    <property type="entry name" value="aa-tRNA-synth_II/BPL/LPL"/>
</dbReference>
<dbReference type="FunFam" id="3.30.930.10:FF:000004">
    <property type="entry name" value="Alanine--tRNA ligase"/>
    <property type="match status" value="1"/>
</dbReference>
<dbReference type="Pfam" id="PF01411">
    <property type="entry name" value="tRNA-synt_2c"/>
    <property type="match status" value="1"/>
</dbReference>
<dbReference type="GO" id="GO:0000049">
    <property type="term" value="F:tRNA binding"/>
    <property type="evidence" value="ECO:0007669"/>
    <property type="project" value="UniProtKB-KW"/>
</dbReference>
<dbReference type="AlphaFoldDB" id="E1QIT5"/>
<evidence type="ECO:0000256" key="7">
    <source>
        <dbReference type="ARBA" id="ARBA00022840"/>
    </source>
</evidence>
<dbReference type="InterPro" id="IPR023033">
    <property type="entry name" value="Ala_tRNA_ligase_euk/bac"/>
</dbReference>
<dbReference type="Gene3D" id="3.30.980.10">
    <property type="entry name" value="Threonyl-trna Synthetase, Chain A, domain 2"/>
    <property type="match status" value="1"/>
</dbReference>
<reference evidence="14 15" key="1">
    <citation type="journal article" date="2010" name="Stand. Genomic Sci.">
        <title>Complete genome sequence of Desulfarculus baarsii type strain (2st14).</title>
        <authorList>
            <person name="Sun H."/>
            <person name="Spring S."/>
            <person name="Lapidus A."/>
            <person name="Davenport K."/>
            <person name="Del Rio T.G."/>
            <person name="Tice H."/>
            <person name="Nolan M."/>
            <person name="Copeland A."/>
            <person name="Cheng J.F."/>
            <person name="Lucas S."/>
            <person name="Tapia R."/>
            <person name="Goodwin L."/>
            <person name="Pitluck S."/>
            <person name="Ivanova N."/>
            <person name="Pagani I."/>
            <person name="Mavromatis K."/>
            <person name="Ovchinnikova G."/>
            <person name="Pati A."/>
            <person name="Chen A."/>
            <person name="Palaniappan K."/>
            <person name="Hauser L."/>
            <person name="Chang Y.J."/>
            <person name="Jeffries C.D."/>
            <person name="Detter J.C."/>
            <person name="Han C."/>
            <person name="Rohde M."/>
            <person name="Brambilla E."/>
            <person name="Goker M."/>
            <person name="Woyke T."/>
            <person name="Bristow J."/>
            <person name="Eisen J.A."/>
            <person name="Markowitz V."/>
            <person name="Hugenholtz P."/>
            <person name="Kyrpides N.C."/>
            <person name="Klenk H.P."/>
            <person name="Land M."/>
        </authorList>
    </citation>
    <scope>NUCLEOTIDE SEQUENCE [LARGE SCALE GENOMIC DNA]</scope>
    <source>
        <strain evidence="15">ATCC 33931 / DSM 2075 / LMG 7858 / VKM B-1802 / 2st14</strain>
    </source>
</reference>